<accession>A0A4R6SB97</accession>
<sequence length="92" mass="9795">MTAFRFAIRVKPGASRDAVGGRWRADALIVAVRAKAVDGKANATVLAVLAEAFGVRPNRLAIVTGEHARDKVIDLDPAPEHAQAVLIRLLDS</sequence>
<evidence type="ECO:0000256" key="2">
    <source>
        <dbReference type="HAMAP-Rule" id="MF_00634"/>
    </source>
</evidence>
<dbReference type="Proteomes" id="UP000295444">
    <property type="component" value="Unassembled WGS sequence"/>
</dbReference>
<dbReference type="EMBL" id="SNXZ01000003">
    <property type="protein sequence ID" value="TDP97202.1"/>
    <property type="molecule type" value="Genomic_DNA"/>
</dbReference>
<dbReference type="InterPro" id="IPR003746">
    <property type="entry name" value="DUF167"/>
</dbReference>
<dbReference type="PANTHER" id="PTHR13420:SF7">
    <property type="entry name" value="UPF0235 PROTEIN C15ORF40"/>
    <property type="match status" value="1"/>
</dbReference>
<protein>
    <recommendedName>
        <fullName evidence="2">UPF0235 protein EV186_103164</fullName>
    </recommendedName>
</protein>
<dbReference type="PANTHER" id="PTHR13420">
    <property type="entry name" value="UPF0235 PROTEIN C15ORF40"/>
    <property type="match status" value="1"/>
</dbReference>
<dbReference type="NCBIfam" id="TIGR00251">
    <property type="entry name" value="DUF167 family protein"/>
    <property type="match status" value="1"/>
</dbReference>
<evidence type="ECO:0000256" key="1">
    <source>
        <dbReference type="ARBA" id="ARBA00010364"/>
    </source>
</evidence>
<evidence type="ECO:0000313" key="3">
    <source>
        <dbReference type="EMBL" id="TDP97202.1"/>
    </source>
</evidence>
<dbReference type="Pfam" id="PF02594">
    <property type="entry name" value="DUF167"/>
    <property type="match status" value="1"/>
</dbReference>
<dbReference type="SMART" id="SM01152">
    <property type="entry name" value="DUF167"/>
    <property type="match status" value="1"/>
</dbReference>
<dbReference type="HAMAP" id="MF_00634">
    <property type="entry name" value="UPF0235"/>
    <property type="match status" value="1"/>
</dbReference>
<name>A0A4R6SB97_LABRH</name>
<gene>
    <name evidence="3" type="ORF">EV186_103164</name>
</gene>
<comment type="similarity">
    <text evidence="1 2">Belongs to the UPF0235 family.</text>
</comment>
<keyword evidence="4" id="KW-1185">Reference proteome</keyword>
<comment type="caution">
    <text evidence="3">The sequence shown here is derived from an EMBL/GenBank/DDBJ whole genome shotgun (WGS) entry which is preliminary data.</text>
</comment>
<evidence type="ECO:0000313" key="4">
    <source>
        <dbReference type="Proteomes" id="UP000295444"/>
    </source>
</evidence>
<organism evidence="3 4">
    <name type="scientific">Labedaea rhizosphaerae</name>
    <dbReference type="NCBI Taxonomy" id="598644"/>
    <lineage>
        <taxon>Bacteria</taxon>
        <taxon>Bacillati</taxon>
        <taxon>Actinomycetota</taxon>
        <taxon>Actinomycetes</taxon>
        <taxon>Pseudonocardiales</taxon>
        <taxon>Pseudonocardiaceae</taxon>
        <taxon>Labedaea</taxon>
    </lineage>
</organism>
<reference evidence="3 4" key="1">
    <citation type="submission" date="2019-03" db="EMBL/GenBank/DDBJ databases">
        <title>Genomic Encyclopedia of Type Strains, Phase IV (KMG-IV): sequencing the most valuable type-strain genomes for metagenomic binning, comparative biology and taxonomic classification.</title>
        <authorList>
            <person name="Goeker M."/>
        </authorList>
    </citation>
    <scope>NUCLEOTIDE SEQUENCE [LARGE SCALE GENOMIC DNA]</scope>
    <source>
        <strain evidence="3 4">DSM 45361</strain>
    </source>
</reference>
<dbReference type="SUPFAM" id="SSF69786">
    <property type="entry name" value="YggU-like"/>
    <property type="match status" value="1"/>
</dbReference>
<dbReference type="AlphaFoldDB" id="A0A4R6SB97"/>
<dbReference type="Gene3D" id="3.30.1200.10">
    <property type="entry name" value="YggU-like"/>
    <property type="match status" value="1"/>
</dbReference>
<proteinExistence type="inferred from homology"/>
<dbReference type="InterPro" id="IPR036591">
    <property type="entry name" value="YggU-like_sf"/>
</dbReference>
<dbReference type="GO" id="GO:0005737">
    <property type="term" value="C:cytoplasm"/>
    <property type="evidence" value="ECO:0007669"/>
    <property type="project" value="TreeGrafter"/>
</dbReference>
<dbReference type="RefSeq" id="WP_243754113.1">
    <property type="nucleotide sequence ID" value="NZ_SNXZ01000003.1"/>
</dbReference>